<dbReference type="PANTHER" id="PTHR11017:SF259">
    <property type="entry name" value="ADP-RIBOSYL CYCLASE_CYCLIC ADP-RIBOSE HYDROLASE"/>
    <property type="match status" value="1"/>
</dbReference>
<evidence type="ECO:0000256" key="3">
    <source>
        <dbReference type="ARBA" id="ARBA00022821"/>
    </source>
</evidence>
<proteinExistence type="predicted"/>
<dbReference type="SMART" id="SM00255">
    <property type="entry name" value="TIR"/>
    <property type="match status" value="1"/>
</dbReference>
<dbReference type="InterPro" id="IPR032675">
    <property type="entry name" value="LRR_dom_sf"/>
</dbReference>
<accession>A0AAN9E6N2</accession>
<dbReference type="SUPFAM" id="SSF46785">
    <property type="entry name" value="Winged helix' DNA-binding domain"/>
    <property type="match status" value="1"/>
</dbReference>
<dbReference type="Proteomes" id="UP001372338">
    <property type="component" value="Unassembled WGS sequence"/>
</dbReference>
<dbReference type="InterPro" id="IPR058192">
    <property type="entry name" value="WHD_ROQ1-like"/>
</dbReference>
<dbReference type="Gene3D" id="3.40.50.300">
    <property type="entry name" value="P-loop containing nucleotide triphosphate hydrolases"/>
    <property type="match status" value="1"/>
</dbReference>
<dbReference type="SUPFAM" id="SSF52540">
    <property type="entry name" value="P-loop containing nucleoside triphosphate hydrolases"/>
    <property type="match status" value="1"/>
</dbReference>
<dbReference type="EMBL" id="JAYWIO010000008">
    <property type="protein sequence ID" value="KAK7247071.1"/>
    <property type="molecule type" value="Genomic_DNA"/>
</dbReference>
<sequence length="1089" mass="125038">MDCKSIIQCNSSSSSSSSSQMICCKKYDVFVSFRGEDTRNNFTDHLFAAFKRKGIVAFRDDTTLEKGKSISVELMQAIQASHVFIVVFSKNYATSTWCLEELAHIVDCIKVTGQIALPVFYDVNPSEVRKQSGDYYGKALEELEKRFKDDLEMVQRWRKALVHVAGLSGFDLHNKPQHAEIEKIIQRVRSILGFKFSSLSNDLVGMHTRVEELQKLLVLDSDDDVRVVGICGMGGIGKTTLAKELYERISHQYDACCFIDDVSEIYANIGPIGAQKELLCQTLNEENQEIRNLSKATVLIRNRLRQIRSLIVLDNVDQTEQLEKLAISREYLCAGSRVIIISRDEHILREYGVDEVCKVQPLERYNALQLFCKKAFKCDIVMREYEELTNEALNYAQGLPLAIKILGSFLYGRDMSEWKSALARLKDNPKKEILDVLQISFDGLEELEKEIFLDIACFLNHYQEVCVKRILDACGYNPDIGLRVLYDKSLIEYTHESIVMHHMLAELGMKVVREKAPNEPGKWSRLWRFKDFLNVMLENRANKNLEAITSDEFDEGCNRTILRAETFSKMSRLRLLKLRGVEFSGSLKCLSNELRYLHWENYPFIYIPSSFEPDKLVELIMPFCSIKQLWKGPKTLHFLRVIDLRQSKYLIKTPDFTGMPNLEKLNLEGCTKLVKIHSSIGLSRKLVLLNLENCTSLKNLPESIFSLSSLEILNLYGCSKLFNNQLLQKGHRSEHLTKLGISEATIQCQSTSSVHKKLMLPFHFFNSRRNKDSGGFLLLPSLPSFPCLRDLDLGFCGILKIPDAIGCFHHLERLNLEGNNFVTLPSSIKELHRLRNLNLQFCKELKYLFEDSSSNLLPVRREFVYGNYRRLALSIFNCPKSVEMESWSSMAISWMLQVIKVHHESSIRCPHFPVVVPGNQIPRWFINQSVGDSLWIDPFSFLHDSSWVGGVFCIRFVAHEQHYPSKLSCQKGPFKIRCRFDGAIKAVVPISIVVMRDLVTFELDHLYLQYFRKYPYFGSKSATVSLHVDSCLLPLAECGNFELGVDFEVKDCGFRPIFKQDLEWEGLNTILTNNDSWIVPYSTQKKPLI</sequence>
<dbReference type="PRINTS" id="PR00364">
    <property type="entry name" value="DISEASERSIST"/>
</dbReference>
<dbReference type="SUPFAM" id="SSF52200">
    <property type="entry name" value="Toll/Interleukin receptor TIR domain"/>
    <property type="match status" value="1"/>
</dbReference>
<evidence type="ECO:0000313" key="7">
    <source>
        <dbReference type="Proteomes" id="UP001372338"/>
    </source>
</evidence>
<organism evidence="6 7">
    <name type="scientific">Crotalaria pallida</name>
    <name type="common">Smooth rattlebox</name>
    <name type="synonym">Crotalaria striata</name>
    <dbReference type="NCBI Taxonomy" id="3830"/>
    <lineage>
        <taxon>Eukaryota</taxon>
        <taxon>Viridiplantae</taxon>
        <taxon>Streptophyta</taxon>
        <taxon>Embryophyta</taxon>
        <taxon>Tracheophyta</taxon>
        <taxon>Spermatophyta</taxon>
        <taxon>Magnoliopsida</taxon>
        <taxon>eudicotyledons</taxon>
        <taxon>Gunneridae</taxon>
        <taxon>Pentapetalae</taxon>
        <taxon>rosids</taxon>
        <taxon>fabids</taxon>
        <taxon>Fabales</taxon>
        <taxon>Fabaceae</taxon>
        <taxon>Papilionoideae</taxon>
        <taxon>50 kb inversion clade</taxon>
        <taxon>genistoids sensu lato</taxon>
        <taxon>core genistoids</taxon>
        <taxon>Crotalarieae</taxon>
        <taxon>Crotalaria</taxon>
    </lineage>
</organism>
<dbReference type="Pfam" id="PF01582">
    <property type="entry name" value="TIR"/>
    <property type="match status" value="1"/>
</dbReference>
<dbReference type="Gene3D" id="3.40.50.10140">
    <property type="entry name" value="Toll/interleukin-1 receptor homology (TIR) domain"/>
    <property type="match status" value="1"/>
</dbReference>
<dbReference type="PANTHER" id="PTHR11017">
    <property type="entry name" value="LEUCINE-RICH REPEAT-CONTAINING PROTEIN"/>
    <property type="match status" value="1"/>
</dbReference>
<dbReference type="InterPro" id="IPR000157">
    <property type="entry name" value="TIR_dom"/>
</dbReference>
<reference evidence="6 7" key="1">
    <citation type="submission" date="2024-01" db="EMBL/GenBank/DDBJ databases">
        <title>The genomes of 5 underutilized Papilionoideae crops provide insights into root nodulation and disease resistanc.</title>
        <authorList>
            <person name="Yuan L."/>
        </authorList>
    </citation>
    <scope>NUCLEOTIDE SEQUENCE [LARGE SCALE GENOMIC DNA]</scope>
    <source>
        <strain evidence="6">ZHUSHIDOU_FW_LH</strain>
        <tissue evidence="6">Leaf</tissue>
    </source>
</reference>
<evidence type="ECO:0000256" key="2">
    <source>
        <dbReference type="ARBA" id="ARBA00022737"/>
    </source>
</evidence>
<dbReference type="SUPFAM" id="SSF52058">
    <property type="entry name" value="L domain-like"/>
    <property type="match status" value="1"/>
</dbReference>
<dbReference type="Pfam" id="PF23282">
    <property type="entry name" value="WHD_ROQ1"/>
    <property type="match status" value="1"/>
</dbReference>
<protein>
    <recommendedName>
        <fullName evidence="5">TIR domain-containing protein</fullName>
    </recommendedName>
</protein>
<dbReference type="FunFam" id="3.40.50.10140:FF:000007">
    <property type="entry name" value="Disease resistance protein (TIR-NBS-LRR class)"/>
    <property type="match status" value="1"/>
</dbReference>
<evidence type="ECO:0000313" key="6">
    <source>
        <dbReference type="EMBL" id="KAK7247071.1"/>
    </source>
</evidence>
<keyword evidence="4" id="KW-0520">NAD</keyword>
<name>A0AAN9E6N2_CROPI</name>
<dbReference type="InterPro" id="IPR036390">
    <property type="entry name" value="WH_DNA-bd_sf"/>
</dbReference>
<evidence type="ECO:0000256" key="4">
    <source>
        <dbReference type="ARBA" id="ARBA00023027"/>
    </source>
</evidence>
<dbReference type="InterPro" id="IPR044974">
    <property type="entry name" value="Disease_R_plants"/>
</dbReference>
<gene>
    <name evidence="6" type="ORF">RIF29_41947</name>
</gene>
<dbReference type="InterPro" id="IPR002182">
    <property type="entry name" value="NB-ARC"/>
</dbReference>
<keyword evidence="3" id="KW-0611">Plant defense</keyword>
<dbReference type="GO" id="GO:0006952">
    <property type="term" value="P:defense response"/>
    <property type="evidence" value="ECO:0007669"/>
    <property type="project" value="UniProtKB-KW"/>
</dbReference>
<comment type="caution">
    <text evidence="6">The sequence shown here is derived from an EMBL/GenBank/DDBJ whole genome shotgun (WGS) entry which is preliminary data.</text>
</comment>
<keyword evidence="1" id="KW-0433">Leucine-rich repeat</keyword>
<dbReference type="PROSITE" id="PS50104">
    <property type="entry name" value="TIR"/>
    <property type="match status" value="1"/>
</dbReference>
<dbReference type="GO" id="GO:0043531">
    <property type="term" value="F:ADP binding"/>
    <property type="evidence" value="ECO:0007669"/>
    <property type="project" value="InterPro"/>
</dbReference>
<dbReference type="InterPro" id="IPR035897">
    <property type="entry name" value="Toll_tir_struct_dom_sf"/>
</dbReference>
<dbReference type="InterPro" id="IPR042197">
    <property type="entry name" value="Apaf_helical"/>
</dbReference>
<dbReference type="AlphaFoldDB" id="A0AAN9E6N2"/>
<dbReference type="Pfam" id="PF00931">
    <property type="entry name" value="NB-ARC"/>
    <property type="match status" value="1"/>
</dbReference>
<keyword evidence="7" id="KW-1185">Reference proteome</keyword>
<dbReference type="Gene3D" id="1.10.8.430">
    <property type="entry name" value="Helical domain of apoptotic protease-activating factors"/>
    <property type="match status" value="1"/>
</dbReference>
<dbReference type="GO" id="GO:0007165">
    <property type="term" value="P:signal transduction"/>
    <property type="evidence" value="ECO:0007669"/>
    <property type="project" value="InterPro"/>
</dbReference>
<keyword evidence="2" id="KW-0677">Repeat</keyword>
<evidence type="ECO:0000256" key="1">
    <source>
        <dbReference type="ARBA" id="ARBA00022614"/>
    </source>
</evidence>
<dbReference type="InterPro" id="IPR027417">
    <property type="entry name" value="P-loop_NTPase"/>
</dbReference>
<evidence type="ECO:0000259" key="5">
    <source>
        <dbReference type="PROSITE" id="PS50104"/>
    </source>
</evidence>
<feature type="domain" description="TIR" evidence="5">
    <location>
        <begin position="25"/>
        <end position="192"/>
    </location>
</feature>
<dbReference type="Gene3D" id="3.80.10.10">
    <property type="entry name" value="Ribonuclease Inhibitor"/>
    <property type="match status" value="2"/>
</dbReference>